<dbReference type="Gene3D" id="1.10.10.10">
    <property type="entry name" value="Winged helix-like DNA-binding domain superfamily/Winged helix DNA-binding domain"/>
    <property type="match status" value="1"/>
</dbReference>
<dbReference type="InterPro" id="IPR036388">
    <property type="entry name" value="WH-like_DNA-bd_sf"/>
</dbReference>
<dbReference type="Pfam" id="PF03466">
    <property type="entry name" value="LysR_substrate"/>
    <property type="match status" value="1"/>
</dbReference>
<comment type="caution">
    <text evidence="7">The sequence shown here is derived from an EMBL/GenBank/DDBJ whole genome shotgun (WGS) entry which is preliminary data.</text>
</comment>
<evidence type="ECO:0000256" key="5">
    <source>
        <dbReference type="SAM" id="MobiDB-lite"/>
    </source>
</evidence>
<dbReference type="Proteomes" id="UP001592528">
    <property type="component" value="Unassembled WGS sequence"/>
</dbReference>
<dbReference type="InterPro" id="IPR005119">
    <property type="entry name" value="LysR_subst-bd"/>
</dbReference>
<sequence>MDLDPRRLLVLHAIAESGGLASAARRLGHTRSAVSQQLAALEREVGLPLVDRSGPRLELTAGGRLLAATGARIDQELTLAAQQLSAANHHVVQGPVAIGATPWVLSRIAARSLALLAQWHPGVEPRFAEAGLEDGLRQLRLGELDVLVITDDRDTALPLPPAVRAQVLSEDTYRVVVPAGWEVPATAAELSGRPWIGAPADSARGRAFARFASTHGVTPSVEHRAEHLGTVQALLAGAVGAAILPAYLAAHLAQVTVTTLPVTGSQITRTLYRTGHGSSSAAASSAAAALQQATRDHAEAITLADQGMGDIVVRPLRDPADPTDPAAPSPGAPRRGGTGSARMPG</sequence>
<dbReference type="Pfam" id="PF00126">
    <property type="entry name" value="HTH_1"/>
    <property type="match status" value="1"/>
</dbReference>
<keyword evidence="8" id="KW-1185">Reference proteome</keyword>
<feature type="domain" description="HTH lysR-type" evidence="6">
    <location>
        <begin position="1"/>
        <end position="60"/>
    </location>
</feature>
<accession>A0ABV6UKR9</accession>
<dbReference type="InterPro" id="IPR000847">
    <property type="entry name" value="LysR_HTH_N"/>
</dbReference>
<keyword evidence="4" id="KW-0804">Transcription</keyword>
<organism evidence="7 8">
    <name type="scientific">Streptacidiphilus cavernicola</name>
    <dbReference type="NCBI Taxonomy" id="3342716"/>
    <lineage>
        <taxon>Bacteria</taxon>
        <taxon>Bacillati</taxon>
        <taxon>Actinomycetota</taxon>
        <taxon>Actinomycetes</taxon>
        <taxon>Kitasatosporales</taxon>
        <taxon>Streptomycetaceae</taxon>
        <taxon>Streptacidiphilus</taxon>
    </lineage>
</organism>
<dbReference type="SUPFAM" id="SSF46785">
    <property type="entry name" value="Winged helix' DNA-binding domain"/>
    <property type="match status" value="1"/>
</dbReference>
<dbReference type="PROSITE" id="PS50931">
    <property type="entry name" value="HTH_LYSR"/>
    <property type="match status" value="1"/>
</dbReference>
<evidence type="ECO:0000256" key="4">
    <source>
        <dbReference type="ARBA" id="ARBA00023163"/>
    </source>
</evidence>
<keyword evidence="2" id="KW-0805">Transcription regulation</keyword>
<evidence type="ECO:0000313" key="8">
    <source>
        <dbReference type="Proteomes" id="UP001592528"/>
    </source>
</evidence>
<evidence type="ECO:0000256" key="1">
    <source>
        <dbReference type="ARBA" id="ARBA00009437"/>
    </source>
</evidence>
<dbReference type="Gene3D" id="3.40.190.10">
    <property type="entry name" value="Periplasmic binding protein-like II"/>
    <property type="match status" value="2"/>
</dbReference>
<comment type="similarity">
    <text evidence="1">Belongs to the LysR transcriptional regulatory family.</text>
</comment>
<evidence type="ECO:0000259" key="6">
    <source>
        <dbReference type="PROSITE" id="PS50931"/>
    </source>
</evidence>
<dbReference type="PANTHER" id="PTHR30346">
    <property type="entry name" value="TRANSCRIPTIONAL DUAL REGULATOR HCAR-RELATED"/>
    <property type="match status" value="1"/>
</dbReference>
<dbReference type="EMBL" id="JBHEZZ010000005">
    <property type="protein sequence ID" value="MFC1402038.1"/>
    <property type="molecule type" value="Genomic_DNA"/>
</dbReference>
<proteinExistence type="inferred from homology"/>
<feature type="region of interest" description="Disordered" evidence="5">
    <location>
        <begin position="312"/>
        <end position="345"/>
    </location>
</feature>
<evidence type="ECO:0000256" key="3">
    <source>
        <dbReference type="ARBA" id="ARBA00023125"/>
    </source>
</evidence>
<reference evidence="7 8" key="1">
    <citation type="submission" date="2024-09" db="EMBL/GenBank/DDBJ databases">
        <authorList>
            <person name="Lee S.D."/>
        </authorList>
    </citation>
    <scope>NUCLEOTIDE SEQUENCE [LARGE SCALE GENOMIC DNA]</scope>
    <source>
        <strain evidence="7 8">N1-5</strain>
    </source>
</reference>
<dbReference type="PANTHER" id="PTHR30346:SF29">
    <property type="entry name" value="LYSR SUBSTRATE-BINDING"/>
    <property type="match status" value="1"/>
</dbReference>
<keyword evidence="3" id="KW-0238">DNA-binding</keyword>
<dbReference type="RefSeq" id="WP_051725165.1">
    <property type="nucleotide sequence ID" value="NZ_JBHEZZ010000005.1"/>
</dbReference>
<name>A0ABV6UKR9_9ACTN</name>
<dbReference type="SUPFAM" id="SSF53850">
    <property type="entry name" value="Periplasmic binding protein-like II"/>
    <property type="match status" value="1"/>
</dbReference>
<dbReference type="InterPro" id="IPR036390">
    <property type="entry name" value="WH_DNA-bd_sf"/>
</dbReference>
<evidence type="ECO:0000256" key="2">
    <source>
        <dbReference type="ARBA" id="ARBA00023015"/>
    </source>
</evidence>
<protein>
    <submittedName>
        <fullName evidence="7">LysR family transcriptional regulator</fullName>
    </submittedName>
</protein>
<gene>
    <name evidence="7" type="ORF">ACEZDJ_12150</name>
</gene>
<evidence type="ECO:0000313" key="7">
    <source>
        <dbReference type="EMBL" id="MFC1402038.1"/>
    </source>
</evidence>